<feature type="domain" description="EamA" evidence="7">
    <location>
        <begin position="162"/>
        <end position="295"/>
    </location>
</feature>
<dbReference type="AlphaFoldDB" id="A0A0D6PGM4"/>
<protein>
    <recommendedName>
        <fullName evidence="7">EamA domain-containing protein</fullName>
    </recommendedName>
</protein>
<sequence length="299" mass="31144">MSQSVVSGPYVAPKAQALLLVLGAVMLWGFAPIGNRYFIGNGNLAMPGAAYMALRYGIATICFFPGLLAAIRRWSIQDWLRGAVCGLTGVAAYNLLGGIAGRTVSAGMTGLLNASESLMILVVACFMARRIPNGRTLMAAILGLAGIVLLASSAGPAEGNVSGILMLLGGALGWAIYCVLIPPLISKHGVLQSSAVTMTIGTLPLLLAGWPDLGIMIAKMTHQDWELLVMLAIGSSVVALLAWNQGVALLGAQTAGWFLYLLPLFSALGGRLLLNEPLTLAELAGGTMILGSVYFAHRH</sequence>
<feature type="domain" description="EamA" evidence="7">
    <location>
        <begin position="17"/>
        <end position="150"/>
    </location>
</feature>
<feature type="transmembrane region" description="Helical" evidence="6">
    <location>
        <begin position="12"/>
        <end position="33"/>
    </location>
</feature>
<dbReference type="EMBL" id="BANC01000059">
    <property type="protein sequence ID" value="GAN80797.1"/>
    <property type="molecule type" value="Genomic_DNA"/>
</dbReference>
<feature type="transmembrane region" description="Helical" evidence="6">
    <location>
        <begin position="110"/>
        <end position="129"/>
    </location>
</feature>
<dbReference type="PANTHER" id="PTHR42920:SF11">
    <property type="entry name" value="INNER MEMBRANE PROTEIN YTFF"/>
    <property type="match status" value="1"/>
</dbReference>
<evidence type="ECO:0000256" key="6">
    <source>
        <dbReference type="SAM" id="Phobius"/>
    </source>
</evidence>
<accession>A0A0D6PGM4</accession>
<dbReference type="InterPro" id="IPR000620">
    <property type="entry name" value="EamA_dom"/>
</dbReference>
<comment type="caution">
    <text evidence="8">The sequence shown here is derived from an EMBL/GenBank/DDBJ whole genome shotgun (WGS) entry which is preliminary data.</text>
</comment>
<keyword evidence="9" id="KW-1185">Reference proteome</keyword>
<dbReference type="GO" id="GO:0005886">
    <property type="term" value="C:plasma membrane"/>
    <property type="evidence" value="ECO:0007669"/>
    <property type="project" value="UniProtKB-SubCell"/>
</dbReference>
<organism evidence="8 9">
    <name type="scientific">Acidocella aminolytica 101 = DSM 11237</name>
    <dbReference type="NCBI Taxonomy" id="1120923"/>
    <lineage>
        <taxon>Bacteria</taxon>
        <taxon>Pseudomonadati</taxon>
        <taxon>Pseudomonadota</taxon>
        <taxon>Alphaproteobacteria</taxon>
        <taxon>Acetobacterales</taxon>
        <taxon>Acidocellaceae</taxon>
        <taxon>Acidocella</taxon>
    </lineage>
</organism>
<dbReference type="Pfam" id="PF00892">
    <property type="entry name" value="EamA"/>
    <property type="match status" value="2"/>
</dbReference>
<dbReference type="InterPro" id="IPR037185">
    <property type="entry name" value="EmrE-like"/>
</dbReference>
<reference evidence="8 9" key="1">
    <citation type="submission" date="2012-11" db="EMBL/GenBank/DDBJ databases">
        <title>Whole genome sequence of Acidocella aminolytica 101 = DSM 11237.</title>
        <authorList>
            <person name="Azuma Y."/>
            <person name="Higashiura N."/>
            <person name="Hirakawa H."/>
            <person name="Matsushita K."/>
        </authorList>
    </citation>
    <scope>NUCLEOTIDE SEQUENCE [LARGE SCALE GENOMIC DNA]</scope>
    <source>
        <strain evidence="9">101 / DSM 11237</strain>
    </source>
</reference>
<evidence type="ECO:0000256" key="3">
    <source>
        <dbReference type="ARBA" id="ARBA00022692"/>
    </source>
</evidence>
<evidence type="ECO:0000256" key="5">
    <source>
        <dbReference type="ARBA" id="ARBA00023136"/>
    </source>
</evidence>
<keyword evidence="3 6" id="KW-0812">Transmembrane</keyword>
<dbReference type="SUPFAM" id="SSF103481">
    <property type="entry name" value="Multidrug resistance efflux transporter EmrE"/>
    <property type="match status" value="2"/>
</dbReference>
<keyword evidence="2" id="KW-1003">Cell membrane</keyword>
<dbReference type="STRING" id="1120923.SAMN02746095_00187"/>
<feature type="transmembrane region" description="Helical" evidence="6">
    <location>
        <begin position="161"/>
        <end position="182"/>
    </location>
</feature>
<gene>
    <name evidence="8" type="ORF">Aam_060_023</name>
</gene>
<keyword evidence="5 6" id="KW-0472">Membrane</keyword>
<feature type="transmembrane region" description="Helical" evidence="6">
    <location>
        <begin position="280"/>
        <end position="297"/>
    </location>
</feature>
<feature type="transmembrane region" description="Helical" evidence="6">
    <location>
        <begin position="136"/>
        <end position="155"/>
    </location>
</feature>
<evidence type="ECO:0000256" key="1">
    <source>
        <dbReference type="ARBA" id="ARBA00004651"/>
    </source>
</evidence>
<name>A0A0D6PGM4_9PROT</name>
<dbReference type="Proteomes" id="UP000032668">
    <property type="component" value="Unassembled WGS sequence"/>
</dbReference>
<feature type="transmembrane region" description="Helical" evidence="6">
    <location>
        <begin position="189"/>
        <end position="207"/>
    </location>
</feature>
<dbReference type="RefSeq" id="WP_048879190.1">
    <property type="nucleotide sequence ID" value="NZ_BANC01000059.1"/>
</dbReference>
<feature type="transmembrane region" description="Helical" evidence="6">
    <location>
        <begin position="227"/>
        <end position="243"/>
    </location>
</feature>
<comment type="subcellular location">
    <subcellularLocation>
        <location evidence="1">Cell membrane</location>
        <topology evidence="1">Multi-pass membrane protein</topology>
    </subcellularLocation>
</comment>
<dbReference type="InterPro" id="IPR051258">
    <property type="entry name" value="Diverse_Substrate_Transporter"/>
</dbReference>
<feature type="transmembrane region" description="Helical" evidence="6">
    <location>
        <begin position="53"/>
        <end position="71"/>
    </location>
</feature>
<evidence type="ECO:0000259" key="7">
    <source>
        <dbReference type="Pfam" id="PF00892"/>
    </source>
</evidence>
<evidence type="ECO:0000256" key="4">
    <source>
        <dbReference type="ARBA" id="ARBA00022989"/>
    </source>
</evidence>
<evidence type="ECO:0000313" key="8">
    <source>
        <dbReference type="EMBL" id="GAN80797.1"/>
    </source>
</evidence>
<proteinExistence type="predicted"/>
<dbReference type="OrthoDB" id="9806889at2"/>
<feature type="transmembrane region" description="Helical" evidence="6">
    <location>
        <begin position="83"/>
        <end position="104"/>
    </location>
</feature>
<dbReference type="PANTHER" id="PTHR42920">
    <property type="entry name" value="OS03G0707200 PROTEIN-RELATED"/>
    <property type="match status" value="1"/>
</dbReference>
<evidence type="ECO:0000313" key="9">
    <source>
        <dbReference type="Proteomes" id="UP000032668"/>
    </source>
</evidence>
<keyword evidence="4 6" id="KW-1133">Transmembrane helix</keyword>
<feature type="transmembrane region" description="Helical" evidence="6">
    <location>
        <begin position="255"/>
        <end position="274"/>
    </location>
</feature>
<evidence type="ECO:0000256" key="2">
    <source>
        <dbReference type="ARBA" id="ARBA00022475"/>
    </source>
</evidence>